<evidence type="ECO:0000313" key="9">
    <source>
        <dbReference type="EMBL" id="KAJ3215237.1"/>
    </source>
</evidence>
<dbReference type="InterPro" id="IPR003663">
    <property type="entry name" value="Sugar/inositol_transpt"/>
</dbReference>
<evidence type="ECO:0000256" key="2">
    <source>
        <dbReference type="ARBA" id="ARBA00010992"/>
    </source>
</evidence>
<evidence type="ECO:0000256" key="4">
    <source>
        <dbReference type="ARBA" id="ARBA00022692"/>
    </source>
</evidence>
<feature type="transmembrane region" description="Helical" evidence="7">
    <location>
        <begin position="32"/>
        <end position="53"/>
    </location>
</feature>
<evidence type="ECO:0000256" key="3">
    <source>
        <dbReference type="ARBA" id="ARBA00022448"/>
    </source>
</evidence>
<feature type="transmembrane region" description="Helical" evidence="7">
    <location>
        <begin position="89"/>
        <end position="107"/>
    </location>
</feature>
<feature type="transmembrane region" description="Helical" evidence="7">
    <location>
        <begin position="119"/>
        <end position="143"/>
    </location>
</feature>
<evidence type="ECO:0000256" key="1">
    <source>
        <dbReference type="ARBA" id="ARBA00004141"/>
    </source>
</evidence>
<feature type="transmembrane region" description="Helical" evidence="7">
    <location>
        <begin position="366"/>
        <end position="386"/>
    </location>
</feature>
<reference evidence="9" key="1">
    <citation type="submission" date="2020-05" db="EMBL/GenBank/DDBJ databases">
        <title>Phylogenomic resolution of chytrid fungi.</title>
        <authorList>
            <person name="Stajich J.E."/>
            <person name="Amses K."/>
            <person name="Simmons R."/>
            <person name="Seto K."/>
            <person name="Myers J."/>
            <person name="Bonds A."/>
            <person name="Quandt C.A."/>
            <person name="Barry K."/>
            <person name="Liu P."/>
            <person name="Grigoriev I."/>
            <person name="Longcore J.E."/>
            <person name="James T.Y."/>
        </authorList>
    </citation>
    <scope>NUCLEOTIDE SEQUENCE</scope>
    <source>
        <strain evidence="9">JEL0476</strain>
    </source>
</reference>
<dbReference type="AlphaFoldDB" id="A0AAD5TY69"/>
<keyword evidence="4 7" id="KW-0812">Transmembrane</keyword>
<proteinExistence type="inferred from homology"/>
<gene>
    <name evidence="9" type="ORF">HK099_006451</name>
</gene>
<keyword evidence="5 7" id="KW-1133">Transmembrane helix</keyword>
<dbReference type="Pfam" id="PF00083">
    <property type="entry name" value="Sugar_tr"/>
    <property type="match status" value="1"/>
</dbReference>
<evidence type="ECO:0000256" key="6">
    <source>
        <dbReference type="ARBA" id="ARBA00023136"/>
    </source>
</evidence>
<protein>
    <recommendedName>
        <fullName evidence="8">Major facilitator superfamily (MFS) profile domain-containing protein</fullName>
    </recommendedName>
</protein>
<dbReference type="SUPFAM" id="SSF103473">
    <property type="entry name" value="MFS general substrate transporter"/>
    <property type="match status" value="1"/>
</dbReference>
<organism evidence="9 10">
    <name type="scientific">Clydaea vesicula</name>
    <dbReference type="NCBI Taxonomy" id="447962"/>
    <lineage>
        <taxon>Eukaryota</taxon>
        <taxon>Fungi</taxon>
        <taxon>Fungi incertae sedis</taxon>
        <taxon>Chytridiomycota</taxon>
        <taxon>Chytridiomycota incertae sedis</taxon>
        <taxon>Chytridiomycetes</taxon>
        <taxon>Lobulomycetales</taxon>
        <taxon>Lobulomycetaceae</taxon>
        <taxon>Clydaea</taxon>
    </lineage>
</organism>
<name>A0AAD5TY69_9FUNG</name>
<dbReference type="PRINTS" id="PR00171">
    <property type="entry name" value="SUGRTRNSPORT"/>
</dbReference>
<accession>A0AAD5TY69</accession>
<dbReference type="InterPro" id="IPR005829">
    <property type="entry name" value="Sugar_transporter_CS"/>
</dbReference>
<dbReference type="GO" id="GO:0016020">
    <property type="term" value="C:membrane"/>
    <property type="evidence" value="ECO:0007669"/>
    <property type="project" value="UniProtKB-SubCell"/>
</dbReference>
<dbReference type="InterPro" id="IPR020846">
    <property type="entry name" value="MFS_dom"/>
</dbReference>
<keyword evidence="6 7" id="KW-0472">Membrane</keyword>
<dbReference type="EMBL" id="JADGJW010000557">
    <property type="protein sequence ID" value="KAJ3215237.1"/>
    <property type="molecule type" value="Genomic_DNA"/>
</dbReference>
<keyword evidence="3" id="KW-0813">Transport</keyword>
<feature type="transmembrane region" description="Helical" evidence="7">
    <location>
        <begin position="155"/>
        <end position="174"/>
    </location>
</feature>
<feature type="transmembrane region" description="Helical" evidence="7">
    <location>
        <begin position="297"/>
        <end position="324"/>
    </location>
</feature>
<feature type="domain" description="Major facilitator superfamily (MFS) profile" evidence="8">
    <location>
        <begin position="1"/>
        <end position="390"/>
    </location>
</feature>
<dbReference type="PANTHER" id="PTHR48022">
    <property type="entry name" value="PLASTIDIC GLUCOSE TRANSPORTER 4"/>
    <property type="match status" value="1"/>
</dbReference>
<dbReference type="PROSITE" id="PS00216">
    <property type="entry name" value="SUGAR_TRANSPORT_1"/>
    <property type="match status" value="2"/>
</dbReference>
<dbReference type="PROSITE" id="PS00217">
    <property type="entry name" value="SUGAR_TRANSPORT_2"/>
    <property type="match status" value="1"/>
</dbReference>
<feature type="transmembrane region" description="Helical" evidence="7">
    <location>
        <begin position="269"/>
        <end position="291"/>
    </location>
</feature>
<dbReference type="Proteomes" id="UP001211065">
    <property type="component" value="Unassembled WGS sequence"/>
</dbReference>
<dbReference type="PANTHER" id="PTHR48022:SF2">
    <property type="entry name" value="PLASTIDIC GLUCOSE TRANSPORTER 4"/>
    <property type="match status" value="1"/>
</dbReference>
<evidence type="ECO:0000256" key="5">
    <source>
        <dbReference type="ARBA" id="ARBA00022989"/>
    </source>
</evidence>
<feature type="transmembrane region" description="Helical" evidence="7">
    <location>
        <begin position="60"/>
        <end position="77"/>
    </location>
</feature>
<evidence type="ECO:0000256" key="7">
    <source>
        <dbReference type="SAM" id="Phobius"/>
    </source>
</evidence>
<keyword evidence="10" id="KW-1185">Reference proteome</keyword>
<comment type="caution">
    <text evidence="9">The sequence shown here is derived from an EMBL/GenBank/DDBJ whole genome shotgun (WGS) entry which is preliminary data.</text>
</comment>
<dbReference type="InterPro" id="IPR036259">
    <property type="entry name" value="MFS_trans_sf"/>
</dbReference>
<sequence>MKDFGLTFGIKFIDTNDTLISTVRAPDIKGNITGYFLAGCAIGALCVSVLADILGRKRSILVGAILFSAAGLGQALSPPVIEVFYTARFISGIGIGILSMVVPLYICETAPTAVRGRMIAVQQLMITIGIFFAAVINVCIRAMQNGSELEWRLSLGMQVIPGVVLTVITFFVPYSPRWLEDHGRHEESISTLAVIRSSKVTSPAIIAEYTEIKEGVLYERSVGNASFKELLRPGILNRVLIGLALQFFQQWTGTFPGMYLIERIGRRKLLIYGGYIMGFCQFLICFSSMFAKNQENIFSYMAIIFVYIFILAFSSTWGPTVWVYQSEIFPQRIRAKGTGITTFMNWTQNAVIAKISPLIINSIDSYTFLIFGGTGVLMACFCTFLIPETMGRSLEEMDGLFGRSTPHDIALKPFNVERNNATVTNNDTSIQPDLNQDYEDIAGLQKAVEHEEIQNFGKKGILRKSKINKSHQKNFQDTDKMLNKMSKLNDEGNFFKRKVKNKKRSDFLESRTKKKVKLSQE</sequence>
<dbReference type="InterPro" id="IPR050360">
    <property type="entry name" value="MFS_Sugar_Transporters"/>
</dbReference>
<dbReference type="GO" id="GO:0005351">
    <property type="term" value="F:carbohydrate:proton symporter activity"/>
    <property type="evidence" value="ECO:0007669"/>
    <property type="project" value="TreeGrafter"/>
</dbReference>
<comment type="similarity">
    <text evidence="2">Belongs to the major facilitator superfamily. Sugar transporter (TC 2.A.1.1) family.</text>
</comment>
<evidence type="ECO:0000313" key="10">
    <source>
        <dbReference type="Proteomes" id="UP001211065"/>
    </source>
</evidence>
<evidence type="ECO:0000259" key="8">
    <source>
        <dbReference type="PROSITE" id="PS50850"/>
    </source>
</evidence>
<dbReference type="Gene3D" id="1.20.1250.20">
    <property type="entry name" value="MFS general substrate transporter like domains"/>
    <property type="match status" value="2"/>
</dbReference>
<dbReference type="PROSITE" id="PS50850">
    <property type="entry name" value="MFS"/>
    <property type="match status" value="1"/>
</dbReference>
<dbReference type="InterPro" id="IPR005828">
    <property type="entry name" value="MFS_sugar_transport-like"/>
</dbReference>
<comment type="subcellular location">
    <subcellularLocation>
        <location evidence="1">Membrane</location>
        <topology evidence="1">Multi-pass membrane protein</topology>
    </subcellularLocation>
</comment>